<dbReference type="Proteomes" id="UP000241118">
    <property type="component" value="Unassembled WGS sequence"/>
</dbReference>
<accession>A0A2P8I9C5</accession>
<dbReference type="AlphaFoldDB" id="A0A2P8I9C5"/>
<evidence type="ECO:0000313" key="3">
    <source>
        <dbReference type="Proteomes" id="UP000241118"/>
    </source>
</evidence>
<gene>
    <name evidence="2" type="ORF">B0I31_10523</name>
</gene>
<sequence>MTEPDFLTMARTAYDTVAHSYADLARDLLAEIPADRAVLGLFAELVSGPVVDIGCGPGRISGYLKRLGVDVSGVDLSPEMVAVARREHPDVRFEVGSMLDLDLPDGALGGALAWYSVIHVPWEEHPAVFAEFHRVLAPGGLLLMAFQVGDEVRRYEQGYGHDILLDVYRLNPDRVLGQLAEAGFEPHTRLERQPADPKWEKTPQAYLIVRKSGEPGQPSQT</sequence>
<name>A0A2P8I9C5_SACCR</name>
<dbReference type="SUPFAM" id="SSF53335">
    <property type="entry name" value="S-adenosyl-L-methionine-dependent methyltransferases"/>
    <property type="match status" value="1"/>
</dbReference>
<keyword evidence="2" id="KW-0489">Methyltransferase</keyword>
<dbReference type="GO" id="GO:0032259">
    <property type="term" value="P:methylation"/>
    <property type="evidence" value="ECO:0007669"/>
    <property type="project" value="UniProtKB-KW"/>
</dbReference>
<dbReference type="EMBL" id="PYAX01000005">
    <property type="protein sequence ID" value="PSL55066.1"/>
    <property type="molecule type" value="Genomic_DNA"/>
</dbReference>
<dbReference type="RefSeq" id="WP_245949932.1">
    <property type="nucleotide sequence ID" value="NZ_PYAX01000005.1"/>
</dbReference>
<comment type="caution">
    <text evidence="2">The sequence shown here is derived from an EMBL/GenBank/DDBJ whole genome shotgun (WGS) entry which is preliminary data.</text>
</comment>
<dbReference type="Gene3D" id="3.40.50.150">
    <property type="entry name" value="Vaccinia Virus protein VP39"/>
    <property type="match status" value="1"/>
</dbReference>
<dbReference type="InterPro" id="IPR041698">
    <property type="entry name" value="Methyltransf_25"/>
</dbReference>
<evidence type="ECO:0000259" key="1">
    <source>
        <dbReference type="Pfam" id="PF13649"/>
    </source>
</evidence>
<evidence type="ECO:0000313" key="2">
    <source>
        <dbReference type="EMBL" id="PSL55066.1"/>
    </source>
</evidence>
<feature type="domain" description="Methyltransferase" evidence="1">
    <location>
        <begin position="50"/>
        <end position="140"/>
    </location>
</feature>
<proteinExistence type="predicted"/>
<dbReference type="InterPro" id="IPR050508">
    <property type="entry name" value="Methyltransf_Superfamily"/>
</dbReference>
<reference evidence="2 3" key="1">
    <citation type="submission" date="2018-03" db="EMBL/GenBank/DDBJ databases">
        <title>Genomic Encyclopedia of Type Strains, Phase III (KMG-III): the genomes of soil and plant-associated and newly described type strains.</title>
        <authorList>
            <person name="Whitman W."/>
        </authorList>
    </citation>
    <scope>NUCLEOTIDE SEQUENCE [LARGE SCALE GENOMIC DNA]</scope>
    <source>
        <strain evidence="2 3">CGMCC 4.7097</strain>
    </source>
</reference>
<keyword evidence="3" id="KW-1185">Reference proteome</keyword>
<dbReference type="GO" id="GO:0008168">
    <property type="term" value="F:methyltransferase activity"/>
    <property type="evidence" value="ECO:0007669"/>
    <property type="project" value="UniProtKB-KW"/>
</dbReference>
<protein>
    <submittedName>
        <fullName evidence="2">Methyltransferase family protein</fullName>
    </submittedName>
</protein>
<dbReference type="Pfam" id="PF13649">
    <property type="entry name" value="Methyltransf_25"/>
    <property type="match status" value="1"/>
</dbReference>
<dbReference type="InterPro" id="IPR029063">
    <property type="entry name" value="SAM-dependent_MTases_sf"/>
</dbReference>
<dbReference type="CDD" id="cd02440">
    <property type="entry name" value="AdoMet_MTases"/>
    <property type="match status" value="1"/>
</dbReference>
<dbReference type="PANTHER" id="PTHR42912">
    <property type="entry name" value="METHYLTRANSFERASE"/>
    <property type="match status" value="1"/>
</dbReference>
<keyword evidence="2" id="KW-0808">Transferase</keyword>
<organism evidence="2 3">
    <name type="scientific">Saccharothrix carnea</name>
    <dbReference type="NCBI Taxonomy" id="1280637"/>
    <lineage>
        <taxon>Bacteria</taxon>
        <taxon>Bacillati</taxon>
        <taxon>Actinomycetota</taxon>
        <taxon>Actinomycetes</taxon>
        <taxon>Pseudonocardiales</taxon>
        <taxon>Pseudonocardiaceae</taxon>
        <taxon>Saccharothrix</taxon>
    </lineage>
</organism>